<feature type="transmembrane region" description="Helical" evidence="5">
    <location>
        <begin position="105"/>
        <end position="123"/>
    </location>
</feature>
<feature type="region of interest" description="Disordered" evidence="4">
    <location>
        <begin position="495"/>
        <end position="591"/>
    </location>
</feature>
<evidence type="ECO:0000313" key="7">
    <source>
        <dbReference type="WBParaSite" id="Hba_09891"/>
    </source>
</evidence>
<evidence type="ECO:0000256" key="2">
    <source>
        <dbReference type="ARBA" id="ARBA00023163"/>
    </source>
</evidence>
<feature type="compositionally biased region" description="Low complexity" evidence="4">
    <location>
        <begin position="573"/>
        <end position="585"/>
    </location>
</feature>
<proteinExistence type="predicted"/>
<feature type="transmembrane region" description="Helical" evidence="5">
    <location>
        <begin position="135"/>
        <end position="158"/>
    </location>
</feature>
<dbReference type="AlphaFoldDB" id="A0A1I7WXF6"/>
<keyword evidence="2" id="KW-0804">Transcription</keyword>
<keyword evidence="3" id="KW-0539">Nucleus</keyword>
<dbReference type="WBParaSite" id="Hba_09891">
    <property type="protein sequence ID" value="Hba_09891"/>
    <property type="gene ID" value="Hba_09891"/>
</dbReference>
<dbReference type="Proteomes" id="UP000095283">
    <property type="component" value="Unplaced"/>
</dbReference>
<keyword evidence="5" id="KW-0812">Transmembrane</keyword>
<dbReference type="InterPro" id="IPR052406">
    <property type="entry name" value="Chromatin_Remodeling_Comp"/>
</dbReference>
<dbReference type="PANTHER" id="PTHR22970:SF14">
    <property type="entry name" value="AT-RICH INTERACTIVE DOMAIN-CONTAINING PROTEIN 2"/>
    <property type="match status" value="1"/>
</dbReference>
<organism evidence="6 7">
    <name type="scientific">Heterorhabditis bacteriophora</name>
    <name type="common">Entomopathogenic nematode worm</name>
    <dbReference type="NCBI Taxonomy" id="37862"/>
    <lineage>
        <taxon>Eukaryota</taxon>
        <taxon>Metazoa</taxon>
        <taxon>Ecdysozoa</taxon>
        <taxon>Nematoda</taxon>
        <taxon>Chromadorea</taxon>
        <taxon>Rhabditida</taxon>
        <taxon>Rhabditina</taxon>
        <taxon>Rhabditomorpha</taxon>
        <taxon>Strongyloidea</taxon>
        <taxon>Heterorhabditidae</taxon>
        <taxon>Heterorhabditis</taxon>
    </lineage>
</organism>
<evidence type="ECO:0000313" key="6">
    <source>
        <dbReference type="Proteomes" id="UP000095283"/>
    </source>
</evidence>
<feature type="transmembrane region" description="Helical" evidence="5">
    <location>
        <begin position="33"/>
        <end position="52"/>
    </location>
</feature>
<keyword evidence="6" id="KW-1185">Reference proteome</keyword>
<keyword evidence="1" id="KW-0805">Transcription regulation</keyword>
<name>A0A1I7WXF6_HETBA</name>
<evidence type="ECO:0000256" key="1">
    <source>
        <dbReference type="ARBA" id="ARBA00023015"/>
    </source>
</evidence>
<sequence length="591" mass="66751">MGWTWYLANDVQLHYVIAPILFIAFAKNMKWGYILSGVIMIISSVIKLWIVLVNDYPPAPILTAKLQIKWRIIGWTISSILGFYSVFGLFNYARTGDISTWWLSLYVLAGRPAYALSLGWVAFACSTGNGGLFNYILLFLLSSVMLPAHLLFILIILLRYLSKYEQNETIGDIDDMMDGEMSRSRGRQVSFFATNECPISIGRTHEYMRRDERGNPSTEPDYSRLSKSLLSGLPNEVILHCAKLYNSYINILLQIDFAMNVCTLLSHPGPRLLRLSHAPNIITLLVAQCGVFDDDFCSFALAVNGRRCIRVLWIRLVILHVMLVFKLICLFTTNFYDLCRLFRYSFFIIFLLQINLTWHKIVHCSDHALLRIISDGIFSNDKFKLIRSMEILTGLCNYEGNEETICDFLNHKIFEHIFNVVCVKDIMMCVYTLECLYQISEMGDIACQYLAEFPQAINQLVSMATLEAVSFGPAGLAGMKVVEYQPQMMHPAYASQQSVQHSGFQQTQQTPHSHPTQFQQRVPYPGGLQVTGPPQTIRHMGPPSIPSTASQTHPSSTTAGHMQHNSGSVPSRTQVTNTSQTTGTGENKQVP</sequence>
<feature type="compositionally biased region" description="Polar residues" evidence="4">
    <location>
        <begin position="546"/>
        <end position="572"/>
    </location>
</feature>
<dbReference type="PANTHER" id="PTHR22970">
    <property type="entry name" value="AT-RICH INTERACTIVE DOMAIN-CONTAINING PROTEIN 2"/>
    <property type="match status" value="1"/>
</dbReference>
<accession>A0A1I7WXF6</accession>
<feature type="compositionally biased region" description="Low complexity" evidence="4">
    <location>
        <begin position="504"/>
        <end position="520"/>
    </location>
</feature>
<protein>
    <submittedName>
        <fullName evidence="7">XK-related protein</fullName>
    </submittedName>
</protein>
<feature type="transmembrane region" description="Helical" evidence="5">
    <location>
        <begin position="6"/>
        <end position="26"/>
    </location>
</feature>
<feature type="transmembrane region" description="Helical" evidence="5">
    <location>
        <begin position="72"/>
        <end position="93"/>
    </location>
</feature>
<feature type="transmembrane region" description="Helical" evidence="5">
    <location>
        <begin position="312"/>
        <end position="335"/>
    </location>
</feature>
<keyword evidence="5" id="KW-1133">Transmembrane helix</keyword>
<evidence type="ECO:0000256" key="3">
    <source>
        <dbReference type="ARBA" id="ARBA00023242"/>
    </source>
</evidence>
<evidence type="ECO:0000256" key="4">
    <source>
        <dbReference type="SAM" id="MobiDB-lite"/>
    </source>
</evidence>
<evidence type="ECO:0000256" key="5">
    <source>
        <dbReference type="SAM" id="Phobius"/>
    </source>
</evidence>
<keyword evidence="5" id="KW-0472">Membrane</keyword>
<reference evidence="7" key="1">
    <citation type="submission" date="2016-11" db="UniProtKB">
        <authorList>
            <consortium name="WormBaseParasite"/>
        </authorList>
    </citation>
    <scope>IDENTIFICATION</scope>
</reference>